<dbReference type="EnsemblPlants" id="TuG1812G0200002739.01.T05">
    <property type="protein sequence ID" value="TuG1812G0200002739.01.T05"/>
    <property type="gene ID" value="TuG1812G0200002739.01"/>
</dbReference>
<evidence type="ECO:0000313" key="3">
    <source>
        <dbReference type="Proteomes" id="UP000015106"/>
    </source>
</evidence>
<sequence>VPPPPHLLPPPSTRAAAAPPYSSCHARRCPDLPCRTLLPGSYRRPDHISTSSGHRRAPISPSSHTVHLVLVGLHNHSTGPPQAIQRHQPGPFIAATLRIWLPPCRSHGDVRWSTSSLSCCREAQLLHCGGRGLFLL</sequence>
<dbReference type="Proteomes" id="UP000015106">
    <property type="component" value="Chromosome 2"/>
</dbReference>
<feature type="region of interest" description="Disordered" evidence="1">
    <location>
        <begin position="38"/>
        <end position="60"/>
    </location>
</feature>
<feature type="compositionally biased region" description="Pro residues" evidence="1">
    <location>
        <begin position="1"/>
        <end position="12"/>
    </location>
</feature>
<reference evidence="2" key="3">
    <citation type="submission" date="2022-06" db="UniProtKB">
        <authorList>
            <consortium name="EnsemblPlants"/>
        </authorList>
    </citation>
    <scope>IDENTIFICATION</scope>
</reference>
<keyword evidence="3" id="KW-1185">Reference proteome</keyword>
<reference evidence="2" key="2">
    <citation type="submission" date="2018-03" db="EMBL/GenBank/DDBJ databases">
        <title>The Triticum urartu genome reveals the dynamic nature of wheat genome evolution.</title>
        <authorList>
            <person name="Ling H."/>
            <person name="Ma B."/>
            <person name="Shi X."/>
            <person name="Liu H."/>
            <person name="Dong L."/>
            <person name="Sun H."/>
            <person name="Cao Y."/>
            <person name="Gao Q."/>
            <person name="Zheng S."/>
            <person name="Li Y."/>
            <person name="Yu Y."/>
            <person name="Du H."/>
            <person name="Qi M."/>
            <person name="Li Y."/>
            <person name="Yu H."/>
            <person name="Cui Y."/>
            <person name="Wang N."/>
            <person name="Chen C."/>
            <person name="Wu H."/>
            <person name="Zhao Y."/>
            <person name="Zhang J."/>
            <person name="Li Y."/>
            <person name="Zhou W."/>
            <person name="Zhang B."/>
            <person name="Hu W."/>
            <person name="Eijk M."/>
            <person name="Tang J."/>
            <person name="Witsenboer H."/>
            <person name="Zhao S."/>
            <person name="Li Z."/>
            <person name="Zhang A."/>
            <person name="Wang D."/>
            <person name="Liang C."/>
        </authorList>
    </citation>
    <scope>NUCLEOTIDE SEQUENCE [LARGE SCALE GENOMIC DNA]</scope>
    <source>
        <strain evidence="2">cv. G1812</strain>
    </source>
</reference>
<evidence type="ECO:0000256" key="1">
    <source>
        <dbReference type="SAM" id="MobiDB-lite"/>
    </source>
</evidence>
<name>A0A8R7PDW8_TRIUA</name>
<evidence type="ECO:0000313" key="2">
    <source>
        <dbReference type="EnsemblPlants" id="TuG1812G0200002739.01.T05"/>
    </source>
</evidence>
<gene>
    <name evidence="2" type="primary">LOC125537395</name>
</gene>
<proteinExistence type="predicted"/>
<accession>A0A8R7PDW8</accession>
<reference evidence="3" key="1">
    <citation type="journal article" date="2013" name="Nature">
        <title>Draft genome of the wheat A-genome progenitor Triticum urartu.</title>
        <authorList>
            <person name="Ling H.Q."/>
            <person name="Zhao S."/>
            <person name="Liu D."/>
            <person name="Wang J."/>
            <person name="Sun H."/>
            <person name="Zhang C."/>
            <person name="Fan H."/>
            <person name="Li D."/>
            <person name="Dong L."/>
            <person name="Tao Y."/>
            <person name="Gao C."/>
            <person name="Wu H."/>
            <person name="Li Y."/>
            <person name="Cui Y."/>
            <person name="Guo X."/>
            <person name="Zheng S."/>
            <person name="Wang B."/>
            <person name="Yu K."/>
            <person name="Liang Q."/>
            <person name="Yang W."/>
            <person name="Lou X."/>
            <person name="Chen J."/>
            <person name="Feng M."/>
            <person name="Jian J."/>
            <person name="Zhang X."/>
            <person name="Luo G."/>
            <person name="Jiang Y."/>
            <person name="Liu J."/>
            <person name="Wang Z."/>
            <person name="Sha Y."/>
            <person name="Zhang B."/>
            <person name="Wu H."/>
            <person name="Tang D."/>
            <person name="Shen Q."/>
            <person name="Xue P."/>
            <person name="Zou S."/>
            <person name="Wang X."/>
            <person name="Liu X."/>
            <person name="Wang F."/>
            <person name="Yang Y."/>
            <person name="An X."/>
            <person name="Dong Z."/>
            <person name="Zhang K."/>
            <person name="Zhang X."/>
            <person name="Luo M.C."/>
            <person name="Dvorak J."/>
            <person name="Tong Y."/>
            <person name="Wang J."/>
            <person name="Yang H."/>
            <person name="Li Z."/>
            <person name="Wang D."/>
            <person name="Zhang A."/>
            <person name="Wang J."/>
        </authorList>
    </citation>
    <scope>NUCLEOTIDE SEQUENCE</scope>
    <source>
        <strain evidence="3">cv. G1812</strain>
    </source>
</reference>
<protein>
    <submittedName>
        <fullName evidence="2">Uncharacterized protein</fullName>
    </submittedName>
</protein>
<dbReference type="AlphaFoldDB" id="A0A8R7PDW8"/>
<dbReference type="Gramene" id="TuG1812G0200002739.01.T05">
    <property type="protein sequence ID" value="TuG1812G0200002739.01.T05"/>
    <property type="gene ID" value="TuG1812G0200002739.01"/>
</dbReference>
<feature type="region of interest" description="Disordered" evidence="1">
    <location>
        <begin position="1"/>
        <end position="23"/>
    </location>
</feature>
<organism evidence="2 3">
    <name type="scientific">Triticum urartu</name>
    <name type="common">Red wild einkorn</name>
    <name type="synonym">Crithodium urartu</name>
    <dbReference type="NCBI Taxonomy" id="4572"/>
    <lineage>
        <taxon>Eukaryota</taxon>
        <taxon>Viridiplantae</taxon>
        <taxon>Streptophyta</taxon>
        <taxon>Embryophyta</taxon>
        <taxon>Tracheophyta</taxon>
        <taxon>Spermatophyta</taxon>
        <taxon>Magnoliopsida</taxon>
        <taxon>Liliopsida</taxon>
        <taxon>Poales</taxon>
        <taxon>Poaceae</taxon>
        <taxon>BOP clade</taxon>
        <taxon>Pooideae</taxon>
        <taxon>Triticodae</taxon>
        <taxon>Triticeae</taxon>
        <taxon>Triticinae</taxon>
        <taxon>Triticum</taxon>
    </lineage>
</organism>
<feature type="compositionally biased region" description="Low complexity" evidence="1">
    <location>
        <begin position="13"/>
        <end position="23"/>
    </location>
</feature>